<sequence length="58" mass="6762">DIESSLSDKPVDDPFRLRSALRDPDDVAALCRCWNPQKQRHIGKFYETQNEKIDAMLK</sequence>
<organism evidence="1 2">
    <name type="scientific">Armillaria luteobubalina</name>
    <dbReference type="NCBI Taxonomy" id="153913"/>
    <lineage>
        <taxon>Eukaryota</taxon>
        <taxon>Fungi</taxon>
        <taxon>Dikarya</taxon>
        <taxon>Basidiomycota</taxon>
        <taxon>Agaricomycotina</taxon>
        <taxon>Agaricomycetes</taxon>
        <taxon>Agaricomycetidae</taxon>
        <taxon>Agaricales</taxon>
        <taxon>Marasmiineae</taxon>
        <taxon>Physalacriaceae</taxon>
        <taxon>Armillaria</taxon>
    </lineage>
</organism>
<keyword evidence="2" id="KW-1185">Reference proteome</keyword>
<dbReference type="EMBL" id="JAUEPU010000002">
    <property type="protein sequence ID" value="KAK0505485.1"/>
    <property type="molecule type" value="Genomic_DNA"/>
</dbReference>
<dbReference type="AlphaFoldDB" id="A0AA39V4P0"/>
<accession>A0AA39V4P0</accession>
<comment type="caution">
    <text evidence="1">The sequence shown here is derived from an EMBL/GenBank/DDBJ whole genome shotgun (WGS) entry which is preliminary data.</text>
</comment>
<evidence type="ECO:0000313" key="2">
    <source>
        <dbReference type="Proteomes" id="UP001175228"/>
    </source>
</evidence>
<feature type="non-terminal residue" evidence="1">
    <location>
        <position position="58"/>
    </location>
</feature>
<dbReference type="Proteomes" id="UP001175228">
    <property type="component" value="Unassembled WGS sequence"/>
</dbReference>
<proteinExistence type="predicted"/>
<protein>
    <submittedName>
        <fullName evidence="1">Uncharacterized protein</fullName>
    </submittedName>
</protein>
<feature type="non-terminal residue" evidence="1">
    <location>
        <position position="1"/>
    </location>
</feature>
<gene>
    <name evidence="1" type="ORF">EDD18DRAFT_1054282</name>
</gene>
<reference evidence="1" key="1">
    <citation type="submission" date="2023-06" db="EMBL/GenBank/DDBJ databases">
        <authorList>
            <consortium name="Lawrence Berkeley National Laboratory"/>
            <person name="Ahrendt S."/>
            <person name="Sahu N."/>
            <person name="Indic B."/>
            <person name="Wong-Bajracharya J."/>
            <person name="Merenyi Z."/>
            <person name="Ke H.-M."/>
            <person name="Monk M."/>
            <person name="Kocsube S."/>
            <person name="Drula E."/>
            <person name="Lipzen A."/>
            <person name="Balint B."/>
            <person name="Henrissat B."/>
            <person name="Andreopoulos B."/>
            <person name="Martin F.M."/>
            <person name="Harder C.B."/>
            <person name="Rigling D."/>
            <person name="Ford K.L."/>
            <person name="Foster G.D."/>
            <person name="Pangilinan J."/>
            <person name="Papanicolaou A."/>
            <person name="Barry K."/>
            <person name="LaButti K."/>
            <person name="Viragh M."/>
            <person name="Koriabine M."/>
            <person name="Yan M."/>
            <person name="Riley R."/>
            <person name="Champramary S."/>
            <person name="Plett K.L."/>
            <person name="Tsai I.J."/>
            <person name="Slot J."/>
            <person name="Sipos G."/>
            <person name="Plett J."/>
            <person name="Nagy L.G."/>
            <person name="Grigoriev I.V."/>
        </authorList>
    </citation>
    <scope>NUCLEOTIDE SEQUENCE</scope>
    <source>
        <strain evidence="1">HWK02</strain>
    </source>
</reference>
<name>A0AA39V4P0_9AGAR</name>
<evidence type="ECO:0000313" key="1">
    <source>
        <dbReference type="EMBL" id="KAK0505485.1"/>
    </source>
</evidence>